<comment type="catalytic activity">
    <reaction evidence="12 17">
        <text>L-valine + 2-oxoglutarate = 3-methyl-2-oxobutanoate + L-glutamate</text>
        <dbReference type="Rhea" id="RHEA:24813"/>
        <dbReference type="ChEBI" id="CHEBI:11851"/>
        <dbReference type="ChEBI" id="CHEBI:16810"/>
        <dbReference type="ChEBI" id="CHEBI:29985"/>
        <dbReference type="ChEBI" id="CHEBI:57762"/>
        <dbReference type="EC" id="2.6.1.42"/>
    </reaction>
</comment>
<evidence type="ECO:0000256" key="12">
    <source>
        <dbReference type="ARBA" id="ARBA00048212"/>
    </source>
</evidence>
<evidence type="ECO:0000256" key="11">
    <source>
        <dbReference type="ARBA" id="ARBA00023304"/>
    </source>
</evidence>
<dbReference type="GO" id="GO:0009097">
    <property type="term" value="P:isoleucine biosynthetic process"/>
    <property type="evidence" value="ECO:0007669"/>
    <property type="project" value="UniProtKB-UniPathway"/>
</dbReference>
<evidence type="ECO:0000256" key="3">
    <source>
        <dbReference type="ARBA" id="ARBA00004824"/>
    </source>
</evidence>
<dbReference type="InterPro" id="IPR036038">
    <property type="entry name" value="Aminotransferase-like"/>
</dbReference>
<keyword evidence="8 17" id="KW-0028">Amino-acid biosynthesis</keyword>
<dbReference type="Pfam" id="PF01063">
    <property type="entry name" value="Aminotran_4"/>
    <property type="match status" value="1"/>
</dbReference>
<evidence type="ECO:0000256" key="16">
    <source>
        <dbReference type="RuleBase" id="RU004516"/>
    </source>
</evidence>
<comment type="cofactor">
    <cofactor evidence="1 16">
        <name>pyridoxal 5'-phosphate</name>
        <dbReference type="ChEBI" id="CHEBI:597326"/>
    </cofactor>
</comment>
<dbReference type="CDD" id="cd01557">
    <property type="entry name" value="BCAT_beta_family"/>
    <property type="match status" value="1"/>
</dbReference>
<dbReference type="AlphaFoldDB" id="A0A7V3UZP3"/>
<dbReference type="PROSITE" id="PS00770">
    <property type="entry name" value="AA_TRANSFER_CLASS_4"/>
    <property type="match status" value="1"/>
</dbReference>
<dbReference type="Gene3D" id="3.30.470.10">
    <property type="match status" value="1"/>
</dbReference>
<dbReference type="UniPathway" id="UPA00049">
    <property type="reaction ID" value="UER00062"/>
</dbReference>
<name>A0A7V3UZP3_UNCW3</name>
<reference evidence="18" key="1">
    <citation type="journal article" date="2020" name="mSystems">
        <title>Genome- and Community-Level Interaction Insights into Carbon Utilization and Element Cycling Functions of Hydrothermarchaeota in Hydrothermal Sediment.</title>
        <authorList>
            <person name="Zhou Z."/>
            <person name="Liu Y."/>
            <person name="Xu W."/>
            <person name="Pan J."/>
            <person name="Luo Z.H."/>
            <person name="Li M."/>
        </authorList>
    </citation>
    <scope>NUCLEOTIDE SEQUENCE [LARGE SCALE GENOMIC DNA]</scope>
    <source>
        <strain evidence="18">SpSt-914</strain>
    </source>
</reference>
<evidence type="ECO:0000256" key="4">
    <source>
        <dbReference type="ARBA" id="ARBA00004931"/>
    </source>
</evidence>
<comment type="function">
    <text evidence="2 17">Acts on leucine, isoleucine and valine.</text>
</comment>
<sequence>MGLEETKSQFIWMNGNYVRWEDAKIHICSHVIHYGTGVFEGVRCYNTPKGPAIFRLADHTNRLFNSAKIYRMDIPFTKEQINQATIELIKKNELDECYIRPIVYRGYKELGVNPFGCPVEVALITWKWGKYLGPEALEQGVDVMVSSWNRMAPNTFPAMSKTCANYMNSQLIKMEALTYGFVEGIALDIYGFVSEGSGENLFVVRNGIIYTPPLHATILPGITRDTIITLARELGYEVRETMMLREMLYLADEIFFTGSAAEVTPIRSVDRITIGNGKRGPITRKLQEEFFAIIELKREDRYHWLTFVK</sequence>
<protein>
    <recommendedName>
        <fullName evidence="17">Branched-chain-amino-acid aminotransferase</fullName>
        <shortName evidence="17">BCAT</shortName>
        <ecNumber evidence="17">2.6.1.42</ecNumber>
    </recommendedName>
</protein>
<evidence type="ECO:0000256" key="13">
    <source>
        <dbReference type="ARBA" id="ARBA00048798"/>
    </source>
</evidence>
<evidence type="ECO:0000256" key="1">
    <source>
        <dbReference type="ARBA" id="ARBA00001933"/>
    </source>
</evidence>
<dbReference type="NCBIfam" id="TIGR01122">
    <property type="entry name" value="ilvE_I"/>
    <property type="match status" value="1"/>
</dbReference>
<keyword evidence="9 17" id="KW-0808">Transferase</keyword>
<evidence type="ECO:0000256" key="17">
    <source>
        <dbReference type="RuleBase" id="RU364094"/>
    </source>
</evidence>
<evidence type="ECO:0000256" key="2">
    <source>
        <dbReference type="ARBA" id="ARBA00003109"/>
    </source>
</evidence>
<dbReference type="InterPro" id="IPR043131">
    <property type="entry name" value="BCAT-like_N"/>
</dbReference>
<keyword evidence="10 16" id="KW-0663">Pyridoxal phosphate</keyword>
<evidence type="ECO:0000256" key="8">
    <source>
        <dbReference type="ARBA" id="ARBA00022605"/>
    </source>
</evidence>
<comment type="catalytic activity">
    <reaction evidence="14 17">
        <text>L-leucine + 2-oxoglutarate = 4-methyl-2-oxopentanoate + L-glutamate</text>
        <dbReference type="Rhea" id="RHEA:18321"/>
        <dbReference type="ChEBI" id="CHEBI:16810"/>
        <dbReference type="ChEBI" id="CHEBI:17865"/>
        <dbReference type="ChEBI" id="CHEBI:29985"/>
        <dbReference type="ChEBI" id="CHEBI:57427"/>
        <dbReference type="EC" id="2.6.1.42"/>
    </reaction>
</comment>
<dbReference type="FunFam" id="3.20.10.10:FF:000001">
    <property type="entry name" value="Branched-chain-amino-acid aminotransferase"/>
    <property type="match status" value="1"/>
</dbReference>
<evidence type="ECO:0000256" key="9">
    <source>
        <dbReference type="ARBA" id="ARBA00022679"/>
    </source>
</evidence>
<evidence type="ECO:0000256" key="14">
    <source>
        <dbReference type="ARBA" id="ARBA00049229"/>
    </source>
</evidence>
<dbReference type="PANTHER" id="PTHR42743:SF11">
    <property type="entry name" value="AMINODEOXYCHORISMATE LYASE"/>
    <property type="match status" value="1"/>
</dbReference>
<dbReference type="InterPro" id="IPR018300">
    <property type="entry name" value="Aminotrans_IV_CS"/>
</dbReference>
<evidence type="ECO:0000256" key="7">
    <source>
        <dbReference type="ARBA" id="ARBA00022576"/>
    </source>
</evidence>
<dbReference type="EMBL" id="DTMZ01000044">
    <property type="protein sequence ID" value="HGD12856.1"/>
    <property type="molecule type" value="Genomic_DNA"/>
</dbReference>
<dbReference type="UniPathway" id="UPA00047">
    <property type="reaction ID" value="UER00058"/>
</dbReference>
<dbReference type="GO" id="GO:0009099">
    <property type="term" value="P:L-valine biosynthetic process"/>
    <property type="evidence" value="ECO:0007669"/>
    <property type="project" value="UniProtKB-UniPathway"/>
</dbReference>
<comment type="pathway">
    <text evidence="3 17">Amino-acid biosynthesis; L-isoleucine biosynthesis; L-isoleucine from 2-oxobutanoate: step 4/4.</text>
</comment>
<comment type="pathway">
    <text evidence="5 17">Amino-acid biosynthesis; L-leucine biosynthesis; L-leucine from 3-methyl-2-oxobutanoate: step 4/4.</text>
</comment>
<keyword evidence="11 17" id="KW-0100">Branched-chain amino acid biosynthesis</keyword>
<proteinExistence type="inferred from homology"/>
<evidence type="ECO:0000256" key="10">
    <source>
        <dbReference type="ARBA" id="ARBA00022898"/>
    </source>
</evidence>
<dbReference type="UniPathway" id="UPA00048">
    <property type="reaction ID" value="UER00073"/>
</dbReference>
<organism evidence="18">
    <name type="scientific">candidate division WOR-3 bacterium</name>
    <dbReference type="NCBI Taxonomy" id="2052148"/>
    <lineage>
        <taxon>Bacteria</taxon>
        <taxon>Bacteria division WOR-3</taxon>
    </lineage>
</organism>
<dbReference type="InterPro" id="IPR001544">
    <property type="entry name" value="Aminotrans_IV"/>
</dbReference>
<keyword evidence="7 17" id="KW-0032">Aminotransferase</keyword>
<dbReference type="NCBIfam" id="NF005146">
    <property type="entry name" value="PRK06606.1"/>
    <property type="match status" value="1"/>
</dbReference>
<dbReference type="SUPFAM" id="SSF56752">
    <property type="entry name" value="D-aminoacid aminotransferase-like PLP-dependent enzymes"/>
    <property type="match status" value="1"/>
</dbReference>
<dbReference type="Gene3D" id="3.20.10.10">
    <property type="entry name" value="D-amino Acid Aminotransferase, subunit A, domain 2"/>
    <property type="match status" value="1"/>
</dbReference>
<dbReference type="InterPro" id="IPR005785">
    <property type="entry name" value="B_amino_transI"/>
</dbReference>
<dbReference type="GO" id="GO:0009098">
    <property type="term" value="P:L-leucine biosynthetic process"/>
    <property type="evidence" value="ECO:0007669"/>
    <property type="project" value="UniProtKB-UniPathway"/>
</dbReference>
<comment type="caution">
    <text evidence="18">The sequence shown here is derived from an EMBL/GenBank/DDBJ whole genome shotgun (WGS) entry which is preliminary data.</text>
</comment>
<comment type="pathway">
    <text evidence="4 17">Amino-acid biosynthesis; L-valine biosynthesis; L-valine from pyruvate: step 4/4.</text>
</comment>
<dbReference type="InterPro" id="IPR050571">
    <property type="entry name" value="Class-IV_PLP-Dep_Aminotrnsfr"/>
</dbReference>
<evidence type="ECO:0000256" key="5">
    <source>
        <dbReference type="ARBA" id="ARBA00005072"/>
    </source>
</evidence>
<accession>A0A7V3UZP3</accession>
<comment type="similarity">
    <text evidence="6 15">Belongs to the class-IV pyridoxal-phosphate-dependent aminotransferase family.</text>
</comment>
<evidence type="ECO:0000313" key="18">
    <source>
        <dbReference type="EMBL" id="HGD12856.1"/>
    </source>
</evidence>
<gene>
    <name evidence="17" type="primary">ilvE</name>
    <name evidence="18" type="ORF">ENX16_02060</name>
</gene>
<dbReference type="GO" id="GO:0005829">
    <property type="term" value="C:cytosol"/>
    <property type="evidence" value="ECO:0007669"/>
    <property type="project" value="TreeGrafter"/>
</dbReference>
<dbReference type="EC" id="2.6.1.42" evidence="17"/>
<comment type="catalytic activity">
    <reaction evidence="13 17">
        <text>L-isoleucine + 2-oxoglutarate = (S)-3-methyl-2-oxopentanoate + L-glutamate</text>
        <dbReference type="Rhea" id="RHEA:24801"/>
        <dbReference type="ChEBI" id="CHEBI:16810"/>
        <dbReference type="ChEBI" id="CHEBI:29985"/>
        <dbReference type="ChEBI" id="CHEBI:35146"/>
        <dbReference type="ChEBI" id="CHEBI:58045"/>
        <dbReference type="EC" id="2.6.1.42"/>
    </reaction>
</comment>
<evidence type="ECO:0000256" key="6">
    <source>
        <dbReference type="ARBA" id="ARBA00009320"/>
    </source>
</evidence>
<dbReference type="PANTHER" id="PTHR42743">
    <property type="entry name" value="AMINO-ACID AMINOTRANSFERASE"/>
    <property type="match status" value="1"/>
</dbReference>
<dbReference type="InterPro" id="IPR043132">
    <property type="entry name" value="BCAT-like_C"/>
</dbReference>
<dbReference type="InterPro" id="IPR033939">
    <property type="entry name" value="BCAT_family"/>
</dbReference>
<dbReference type="GO" id="GO:0004084">
    <property type="term" value="F:branched-chain-amino-acid transaminase activity"/>
    <property type="evidence" value="ECO:0007669"/>
    <property type="project" value="UniProtKB-EC"/>
</dbReference>
<evidence type="ECO:0000256" key="15">
    <source>
        <dbReference type="RuleBase" id="RU004106"/>
    </source>
</evidence>